<keyword evidence="5" id="KW-0067">ATP-binding</keyword>
<keyword evidence="8" id="KW-1185">Reference proteome</keyword>
<feature type="domain" description="Peptidase M41" evidence="7">
    <location>
        <begin position="15"/>
        <end position="102"/>
    </location>
</feature>
<dbReference type="PANTHER" id="PTHR43655">
    <property type="entry name" value="ATP-DEPENDENT PROTEASE"/>
    <property type="match status" value="1"/>
</dbReference>
<evidence type="ECO:0000256" key="3">
    <source>
        <dbReference type="ARBA" id="ARBA00022741"/>
    </source>
</evidence>
<evidence type="ECO:0000259" key="7">
    <source>
        <dbReference type="Pfam" id="PF01434"/>
    </source>
</evidence>
<keyword evidence="6" id="KW-0482">Metalloprotease</keyword>
<keyword evidence="6" id="KW-0645">Protease</keyword>
<reference evidence="9" key="1">
    <citation type="submission" date="2016-11" db="UniProtKB">
        <authorList>
            <consortium name="WormBaseParasite"/>
        </authorList>
    </citation>
    <scope>IDENTIFICATION</scope>
</reference>
<dbReference type="InterPro" id="IPR000642">
    <property type="entry name" value="Peptidase_M41"/>
</dbReference>
<keyword evidence="4" id="KW-0862">Zinc</keyword>
<evidence type="ECO:0000256" key="6">
    <source>
        <dbReference type="ARBA" id="ARBA00023049"/>
    </source>
</evidence>
<dbReference type="WBParaSite" id="MhA1_Contig1732.frz3.gene5">
    <property type="protein sequence ID" value="MhA1_Contig1732.frz3.gene5"/>
    <property type="gene ID" value="MhA1_Contig1732.frz3.gene5"/>
</dbReference>
<evidence type="ECO:0000256" key="2">
    <source>
        <dbReference type="ARBA" id="ARBA00022723"/>
    </source>
</evidence>
<name>A0A1I8BB57_MELHA</name>
<protein>
    <submittedName>
        <fullName evidence="9">Peptidase_M41 domain-containing protein</fullName>
    </submittedName>
</protein>
<dbReference type="InterPro" id="IPR037219">
    <property type="entry name" value="Peptidase_M41-like"/>
</dbReference>
<evidence type="ECO:0000256" key="4">
    <source>
        <dbReference type="ARBA" id="ARBA00022833"/>
    </source>
</evidence>
<dbReference type="InterPro" id="IPR050928">
    <property type="entry name" value="ATP-dep_Zn_Metalloprotease"/>
</dbReference>
<proteinExistence type="predicted"/>
<accession>A0A1I8BB57</accession>
<dbReference type="GO" id="GO:0004222">
    <property type="term" value="F:metalloendopeptidase activity"/>
    <property type="evidence" value="ECO:0007669"/>
    <property type="project" value="InterPro"/>
</dbReference>
<dbReference type="Gene3D" id="1.20.58.760">
    <property type="entry name" value="Peptidase M41"/>
    <property type="match status" value="1"/>
</dbReference>
<dbReference type="AlphaFoldDB" id="A0A1I8BB57"/>
<comment type="cofactor">
    <cofactor evidence="1">
        <name>Zn(2+)</name>
        <dbReference type="ChEBI" id="CHEBI:29105"/>
    </cofactor>
</comment>
<dbReference type="GO" id="GO:0005524">
    <property type="term" value="F:ATP binding"/>
    <property type="evidence" value="ECO:0007669"/>
    <property type="project" value="UniProtKB-KW"/>
</dbReference>
<keyword evidence="6" id="KW-0378">Hydrolase</keyword>
<dbReference type="Pfam" id="PF01434">
    <property type="entry name" value="Peptidase_M41"/>
    <property type="match status" value="1"/>
</dbReference>
<dbReference type="Proteomes" id="UP000095281">
    <property type="component" value="Unplaced"/>
</dbReference>
<dbReference type="GO" id="GO:0004176">
    <property type="term" value="F:ATP-dependent peptidase activity"/>
    <property type="evidence" value="ECO:0007669"/>
    <property type="project" value="InterPro"/>
</dbReference>
<evidence type="ECO:0000256" key="1">
    <source>
        <dbReference type="ARBA" id="ARBA00001947"/>
    </source>
</evidence>
<organism evidence="8 9">
    <name type="scientific">Meloidogyne hapla</name>
    <name type="common">Root-knot nematode worm</name>
    <dbReference type="NCBI Taxonomy" id="6305"/>
    <lineage>
        <taxon>Eukaryota</taxon>
        <taxon>Metazoa</taxon>
        <taxon>Ecdysozoa</taxon>
        <taxon>Nematoda</taxon>
        <taxon>Chromadorea</taxon>
        <taxon>Rhabditida</taxon>
        <taxon>Tylenchina</taxon>
        <taxon>Tylenchomorpha</taxon>
        <taxon>Tylenchoidea</taxon>
        <taxon>Meloidogynidae</taxon>
        <taxon>Meloidogyninae</taxon>
        <taxon>Meloidogyne</taxon>
    </lineage>
</organism>
<dbReference type="GO" id="GO:0034982">
    <property type="term" value="P:mitochondrial protein processing"/>
    <property type="evidence" value="ECO:0007669"/>
    <property type="project" value="TreeGrafter"/>
</dbReference>
<dbReference type="GO" id="GO:0046872">
    <property type="term" value="F:metal ion binding"/>
    <property type="evidence" value="ECO:0007669"/>
    <property type="project" value="UniProtKB-KW"/>
</dbReference>
<keyword evidence="3" id="KW-0547">Nucleotide-binding</keyword>
<sequence>MNCCCIYAQNNNITLSSNDSYKVAMHESGHVIASHFLTSTEAAVEVTIVQDGKRLGLTTFSKKKDALWSVEDCNDKMVVFLGGYVVEMLFIKSISNASQEDLA</sequence>
<evidence type="ECO:0000313" key="9">
    <source>
        <dbReference type="WBParaSite" id="MhA1_Contig1732.frz3.gene5"/>
    </source>
</evidence>
<dbReference type="GO" id="GO:0005745">
    <property type="term" value="C:m-AAA complex"/>
    <property type="evidence" value="ECO:0007669"/>
    <property type="project" value="TreeGrafter"/>
</dbReference>
<dbReference type="SUPFAM" id="SSF140990">
    <property type="entry name" value="FtsH protease domain-like"/>
    <property type="match status" value="1"/>
</dbReference>
<evidence type="ECO:0000313" key="8">
    <source>
        <dbReference type="Proteomes" id="UP000095281"/>
    </source>
</evidence>
<dbReference type="PANTHER" id="PTHR43655:SF1">
    <property type="entry name" value="ATP-DEPENDENT ZINC METALLOPEPTIDASE, PUTATIVE-RELATED"/>
    <property type="match status" value="1"/>
</dbReference>
<evidence type="ECO:0000256" key="5">
    <source>
        <dbReference type="ARBA" id="ARBA00022840"/>
    </source>
</evidence>
<keyword evidence="2" id="KW-0479">Metal-binding</keyword>